<dbReference type="AlphaFoldDB" id="A0A2N9IRT6"/>
<feature type="domain" description="Retroviral polymerase SH3-like" evidence="5">
    <location>
        <begin position="437"/>
        <end position="488"/>
    </location>
</feature>
<dbReference type="Pfam" id="PF03732">
    <property type="entry name" value="Retrotrans_gag"/>
    <property type="match status" value="1"/>
</dbReference>
<name>A0A2N9IRT6_FAGSY</name>
<dbReference type="InterPro" id="IPR013103">
    <property type="entry name" value="RVT_2"/>
</dbReference>
<evidence type="ECO:0000259" key="2">
    <source>
        <dbReference type="Pfam" id="PF03732"/>
    </source>
</evidence>
<reference evidence="6" key="1">
    <citation type="submission" date="2018-02" db="EMBL/GenBank/DDBJ databases">
        <authorList>
            <person name="Cohen D.B."/>
            <person name="Kent A.D."/>
        </authorList>
    </citation>
    <scope>NUCLEOTIDE SEQUENCE</scope>
</reference>
<dbReference type="InterPro" id="IPR057670">
    <property type="entry name" value="SH3_retrovirus"/>
</dbReference>
<evidence type="ECO:0000259" key="4">
    <source>
        <dbReference type="Pfam" id="PF14244"/>
    </source>
</evidence>
<dbReference type="EMBL" id="OIVN01006168">
    <property type="protein sequence ID" value="SPD26843.1"/>
    <property type="molecule type" value="Genomic_DNA"/>
</dbReference>
<proteinExistence type="predicted"/>
<accession>A0A2N9IRT6</accession>
<dbReference type="SUPFAM" id="SSF56672">
    <property type="entry name" value="DNA/RNA polymerases"/>
    <property type="match status" value="1"/>
</dbReference>
<feature type="compositionally biased region" description="Polar residues" evidence="1">
    <location>
        <begin position="577"/>
        <end position="588"/>
    </location>
</feature>
<feature type="domain" description="Retrotransposon gag" evidence="2">
    <location>
        <begin position="122"/>
        <end position="194"/>
    </location>
</feature>
<dbReference type="InterPro" id="IPR005162">
    <property type="entry name" value="Retrotrans_gag_dom"/>
</dbReference>
<gene>
    <name evidence="6" type="ORF">FSB_LOCUS54725</name>
</gene>
<dbReference type="InterPro" id="IPR043502">
    <property type="entry name" value="DNA/RNA_pol_sf"/>
</dbReference>
<evidence type="ECO:0000256" key="1">
    <source>
        <dbReference type="SAM" id="MobiDB-lite"/>
    </source>
</evidence>
<dbReference type="CDD" id="cd09272">
    <property type="entry name" value="RNase_HI_RT_Ty1"/>
    <property type="match status" value="1"/>
</dbReference>
<evidence type="ECO:0000259" key="5">
    <source>
        <dbReference type="Pfam" id="PF25597"/>
    </source>
</evidence>
<dbReference type="PANTHER" id="PTHR11439">
    <property type="entry name" value="GAG-POL-RELATED RETROTRANSPOSON"/>
    <property type="match status" value="1"/>
</dbReference>
<dbReference type="PANTHER" id="PTHR11439:SF498">
    <property type="entry name" value="DNAK FAMILY PROTEIN"/>
    <property type="match status" value="1"/>
</dbReference>
<evidence type="ECO:0000259" key="3">
    <source>
        <dbReference type="Pfam" id="PF07727"/>
    </source>
</evidence>
<feature type="domain" description="Reverse transcriptase Ty1/copia-type" evidence="3">
    <location>
        <begin position="699"/>
        <end position="884"/>
    </location>
</feature>
<sequence length="1135" mass="126200">MVSEQIPTVPTEPFAPTHTEIPISAGISSSTSIEIPVPHVAPTVAGSMDDSNPCLLTNGDNPGLSLVTQPLTGENYQTWSRSMAMALVAKNKAGFVNGSIKAVDPSSPQYGSWKRCDTMVLSWLLNSLSKEISASVIYLDIASEVWQDLKERFSQSNGPRVYQLQKAIASLNQEQSSVSAFYTKLKGFWDELMNFRPIPACNCGALKTLLDYQHNEYVMKFLVGLNDSYANIRGQILLMEPLPTINKVFALVSQEERQRELTSGPMMHAVNSGPTVLVVANYKPYGGNKNFGRKERPVCSHCGITGHTVEKCYKIHGYPPGYKSRARPAANQVTASTLGHYDGNASLSITSEQCHQLISFLNSQMANEASTSTHQAATIISHPPNFSGILHHSKLIHNAKHTIFSVKNVNRKAFSNDTWVIDTGPGQVKADWEGLAHNRTKFSPRATKCVFLGYPYAVKGYKVMDLTTHKIFISRDVTFHESIFPFHNLNSITSQIDPFSTLVLPHYIDEEHTSFQSMLPISPSNSPIPADTSLSLADHTAFPIPDSMSSPSIDSNNSIPNTTLDSAASIPLSHSVPLSNTVPSSNSPAVHIRKSTRSSNPPKYLHDYHCNLAASPCPDLSPSHDKATALPSGNPYCISEHLSYSNLSPHFRKYALAISTAIEPQFYHQAIHSKEWKDAMQAELNALEANNTWADGSIERHKARLVAKGYTQKEGFDYYDTFSPVAKFGTVRLLLAVAAVKNWHTAQLDVNNAFLHGVLNEEVYMSLPPGFHSKGGQSNMVCKLHKSLYGLKQASRQWFDKFSSTLIQHGFTQSKSDYSMFTQQKGSSFTVLLVYVDDILITSDDLEAITNLKLFLDKQFKLKDLGNLRKYALEILTDAGMLGCKPAKFPMEQQCKLSRAEGTLLKEPSNYRRLVGRLLNLTLTRPDITYAVHKLSQYMDQPREPHMQAAYRVLQYVKGTPGKGLFFSSKSELHLKGFTDSDWASCPDTRKSVTGYCIFLGESLISWKSKKQTTISRSSAEAEYRAMAVAVCEIMWLLSIFKDLRISHPQAVSLFCDSQAALHIASNPVFHERTKHIEIDCHLVRDKVQEGCIKTFYVSTHHQLADVFTKPLGPRWQPSHQDKDECTVEKFDVAI</sequence>
<dbReference type="InterPro" id="IPR029472">
    <property type="entry name" value="Copia-like_N"/>
</dbReference>
<dbReference type="Pfam" id="PF07727">
    <property type="entry name" value="RVT_2"/>
    <property type="match status" value="1"/>
</dbReference>
<evidence type="ECO:0000313" key="6">
    <source>
        <dbReference type="EMBL" id="SPD26843.1"/>
    </source>
</evidence>
<protein>
    <recommendedName>
        <fullName evidence="7">Reverse transcriptase Ty1/copia-type domain-containing protein</fullName>
    </recommendedName>
</protein>
<evidence type="ECO:0008006" key="7">
    <source>
        <dbReference type="Google" id="ProtNLM"/>
    </source>
</evidence>
<dbReference type="Pfam" id="PF14244">
    <property type="entry name" value="Retrotran_gag_3"/>
    <property type="match status" value="1"/>
</dbReference>
<dbReference type="Pfam" id="PF25597">
    <property type="entry name" value="SH3_retrovirus"/>
    <property type="match status" value="1"/>
</dbReference>
<feature type="region of interest" description="Disordered" evidence="1">
    <location>
        <begin position="577"/>
        <end position="602"/>
    </location>
</feature>
<feature type="domain" description="Retrotransposon Copia-like N-terminal" evidence="4">
    <location>
        <begin position="60"/>
        <end position="101"/>
    </location>
</feature>
<organism evidence="6">
    <name type="scientific">Fagus sylvatica</name>
    <name type="common">Beechnut</name>
    <dbReference type="NCBI Taxonomy" id="28930"/>
    <lineage>
        <taxon>Eukaryota</taxon>
        <taxon>Viridiplantae</taxon>
        <taxon>Streptophyta</taxon>
        <taxon>Embryophyta</taxon>
        <taxon>Tracheophyta</taxon>
        <taxon>Spermatophyta</taxon>
        <taxon>Magnoliopsida</taxon>
        <taxon>eudicotyledons</taxon>
        <taxon>Gunneridae</taxon>
        <taxon>Pentapetalae</taxon>
        <taxon>rosids</taxon>
        <taxon>fabids</taxon>
        <taxon>Fagales</taxon>
        <taxon>Fagaceae</taxon>
        <taxon>Fagus</taxon>
    </lineage>
</organism>